<comment type="caution">
    <text evidence="1">The sequence shown here is derived from an EMBL/GenBank/DDBJ whole genome shotgun (WGS) entry which is preliminary data.</text>
</comment>
<name>A0A9X2C1Z5_9BURK</name>
<sequence length="223" mass="24727">MHHVHEVRTLRLFRFDAPGGTKLLLDVTGMVPTSGWSQARLVPRFGAREPVDGLWEFDFVARAPSGLVVDVPQWTGATLTVGRPDWCRGVRVYAATNAETTATFAAAVLLHVDCGDAEARKREVRVTQPVAAYEDNFQSLDRSTCRRQRHELVLTLSGPIELPIRRVLADFACSAEAARLVTEYPLGGGATWRTASTLLEQLQMELGGDFRARLDDHISWIES</sequence>
<accession>A0A9X2C1Z5</accession>
<evidence type="ECO:0000313" key="2">
    <source>
        <dbReference type="Proteomes" id="UP001139353"/>
    </source>
</evidence>
<dbReference type="AlphaFoldDB" id="A0A9X2C1Z5"/>
<keyword evidence="2" id="KW-1185">Reference proteome</keyword>
<protein>
    <submittedName>
        <fullName evidence="1">Uncharacterized protein</fullName>
    </submittedName>
</protein>
<evidence type="ECO:0000313" key="1">
    <source>
        <dbReference type="EMBL" id="MCK9689388.1"/>
    </source>
</evidence>
<gene>
    <name evidence="1" type="ORF">LPC04_27030</name>
</gene>
<dbReference type="RefSeq" id="WP_275685437.1">
    <property type="nucleotide sequence ID" value="NZ_JAJLJH010000014.1"/>
</dbReference>
<reference evidence="1" key="1">
    <citation type="submission" date="2021-11" db="EMBL/GenBank/DDBJ databases">
        <title>BS-T2-15 a new species belonging to the Comamonadaceae family isolated from the soil of a French oak forest.</title>
        <authorList>
            <person name="Mieszkin S."/>
            <person name="Alain K."/>
        </authorList>
    </citation>
    <scope>NUCLEOTIDE SEQUENCE</scope>
    <source>
        <strain evidence="1">BS-T2-15</strain>
    </source>
</reference>
<proteinExistence type="predicted"/>
<dbReference type="EMBL" id="JAJLJH010000014">
    <property type="protein sequence ID" value="MCK9689388.1"/>
    <property type="molecule type" value="Genomic_DNA"/>
</dbReference>
<dbReference type="Proteomes" id="UP001139353">
    <property type="component" value="Unassembled WGS sequence"/>
</dbReference>
<organism evidence="1 2">
    <name type="scientific">Scleromatobacter humisilvae</name>
    <dbReference type="NCBI Taxonomy" id="2897159"/>
    <lineage>
        <taxon>Bacteria</taxon>
        <taxon>Pseudomonadati</taxon>
        <taxon>Pseudomonadota</taxon>
        <taxon>Betaproteobacteria</taxon>
        <taxon>Burkholderiales</taxon>
        <taxon>Sphaerotilaceae</taxon>
        <taxon>Scleromatobacter</taxon>
    </lineage>
</organism>